<dbReference type="Gene3D" id="3.90.228.10">
    <property type="match status" value="1"/>
</dbReference>
<dbReference type="EMBL" id="CAXAMM010043640">
    <property type="protein sequence ID" value="CAK9111068.1"/>
    <property type="molecule type" value="Genomic_DNA"/>
</dbReference>
<gene>
    <name evidence="2" type="ORF">SCF082_LOCUS51572</name>
    <name evidence="3" type="ORF">SCF082_LOCUS51634</name>
</gene>
<proteinExistence type="predicted"/>
<accession>A0ABP0SF99</accession>
<dbReference type="EMBL" id="CAXAMM010043673">
    <property type="protein sequence ID" value="CAK9111189.1"/>
    <property type="molecule type" value="Genomic_DNA"/>
</dbReference>
<keyword evidence="1" id="KW-0812">Transmembrane</keyword>
<dbReference type="Proteomes" id="UP001642464">
    <property type="component" value="Unassembled WGS sequence"/>
</dbReference>
<keyword evidence="1" id="KW-0472">Membrane</keyword>
<comment type="caution">
    <text evidence="2">The sequence shown here is derived from an EMBL/GenBank/DDBJ whole genome shotgun (WGS) entry which is preliminary data.</text>
</comment>
<sequence length="525" mass="56819">MPCPAGYNGTVTFACNDDDLTLVRGKCGKRCAPGTVEYRLDEKDPFSRALDYPDMDDGEELPTDCPGSLVGTVQLKCQDGAVLLREDQQLVIHVFDQLAGRCFGFRMFHEKPGSECQYFLQCQDGEVIPKHNSSCRATCDAVGSLWVDDGRVEVSHGKIIEGGKVKVVCPTGSAGQGVHLACEDGYINVTESTCKRSSFCQAGYINSGGASVFHDNLDDKEEIVLACPEGFSGSLDVTCEATTILTEGSCQKGCTSGVVILSDLTIPHGDVGHGQAVQLDCPAGYTGILPFVCMDGNMTCTDCLCIPKATGSSKRSDLPIAAFAAGVTAAVLLLLFAAGVLWHRMLKRRAMAAAVAAAVVIDPPCLPLYWATKAGIHIFPDPNRIAEVQQLMTDTWLPHFTRDRQLLGGGRVPIGCRVANVLRVENHRSYARYLTYKDALRLKRYAKEGSGVYLGLCATLLCRCAVGQVLTVPEARDTREAVRAGGFDSVCGDRLKAVGTFREMVFFQEEAVYPEFIVIYTRVFE</sequence>
<evidence type="ECO:0000256" key="1">
    <source>
        <dbReference type="SAM" id="Phobius"/>
    </source>
</evidence>
<feature type="transmembrane region" description="Helical" evidence="1">
    <location>
        <begin position="320"/>
        <end position="342"/>
    </location>
</feature>
<keyword evidence="4" id="KW-1185">Reference proteome</keyword>
<evidence type="ECO:0000313" key="3">
    <source>
        <dbReference type="EMBL" id="CAK9111189.1"/>
    </source>
</evidence>
<name>A0ABP0SF99_9DINO</name>
<organism evidence="2 4">
    <name type="scientific">Durusdinium trenchii</name>
    <dbReference type="NCBI Taxonomy" id="1381693"/>
    <lineage>
        <taxon>Eukaryota</taxon>
        <taxon>Sar</taxon>
        <taxon>Alveolata</taxon>
        <taxon>Dinophyceae</taxon>
        <taxon>Suessiales</taxon>
        <taxon>Symbiodiniaceae</taxon>
        <taxon>Durusdinium</taxon>
    </lineage>
</organism>
<protein>
    <submittedName>
        <fullName evidence="2">Uncharacterized protein</fullName>
    </submittedName>
</protein>
<keyword evidence="1" id="KW-1133">Transmembrane helix</keyword>
<evidence type="ECO:0000313" key="2">
    <source>
        <dbReference type="EMBL" id="CAK9111068.1"/>
    </source>
</evidence>
<evidence type="ECO:0000313" key="4">
    <source>
        <dbReference type="Proteomes" id="UP001642464"/>
    </source>
</evidence>
<reference evidence="2 4" key="1">
    <citation type="submission" date="2024-02" db="EMBL/GenBank/DDBJ databases">
        <authorList>
            <person name="Chen Y."/>
            <person name="Shah S."/>
            <person name="Dougan E. K."/>
            <person name="Thang M."/>
            <person name="Chan C."/>
        </authorList>
    </citation>
    <scope>NUCLEOTIDE SEQUENCE [LARGE SCALE GENOMIC DNA]</scope>
</reference>